<evidence type="ECO:0000313" key="1">
    <source>
        <dbReference type="EMBL" id="KAI3707409.1"/>
    </source>
</evidence>
<reference evidence="1 2" key="2">
    <citation type="journal article" date="2022" name="Mol. Ecol. Resour.">
        <title>The genomes of chicory, endive, great burdock and yacon provide insights into Asteraceae paleo-polyploidization history and plant inulin production.</title>
        <authorList>
            <person name="Fan W."/>
            <person name="Wang S."/>
            <person name="Wang H."/>
            <person name="Wang A."/>
            <person name="Jiang F."/>
            <person name="Liu H."/>
            <person name="Zhao H."/>
            <person name="Xu D."/>
            <person name="Zhang Y."/>
        </authorList>
    </citation>
    <scope>NUCLEOTIDE SEQUENCE [LARGE SCALE GENOMIC DNA]</scope>
    <source>
        <strain evidence="2">cv. Niubang</strain>
    </source>
</reference>
<keyword evidence="2" id="KW-1185">Reference proteome</keyword>
<accession>A0ACB9ACQ1</accession>
<dbReference type="EMBL" id="CM042054">
    <property type="protein sequence ID" value="KAI3707409.1"/>
    <property type="molecule type" value="Genomic_DNA"/>
</dbReference>
<dbReference type="Proteomes" id="UP001055879">
    <property type="component" value="Linkage Group LG08"/>
</dbReference>
<proteinExistence type="predicted"/>
<comment type="caution">
    <text evidence="1">The sequence shown here is derived from an EMBL/GenBank/DDBJ whole genome shotgun (WGS) entry which is preliminary data.</text>
</comment>
<sequence>MWDQIEKMMMGSHINNQLKVTNCITRYDGFKARKGETLTETYERFNMLLNDLQKNKITKTNTENNIKFMNNLQPEWKPFVSHIRHTQTLEKLYLHELYEMLLQDEEEVMELIGKAEEKPATDQIALVSERRGKSVSRSSGKEPVLSDSEPEDPDSDSDPELAKMKEAMVFLTLAFQKRKFFSKISNKQRVSTRRDHREKSEGNSRFEAGKNPDKRHEEKPKDEPIKCYNCGRLGHFAKDCRKPIVRNADYYRAKLLLAKEKEAGKALMAEDDYWLQVSDEEPEDAEAHLCFMGNHSSPSDTDEEDHNAPCQSQKLMTKVDDLTDKLRTSETEKIDMLNQNAAYKNENIRLPNQLEELEKKLYKFGQSDQTLKLIAPKEPKYGNAGIGYDNPNYLNKALSKVPTLYASEFFGLDKIFPEYKIHWTTPTEEKELEDKLRRENSVLSKRTVPFVYDSLNATYDTDKPRFLSSDFFHSYSQAELDTKTVKTEEEPQAPKVYVPTLILEKKLVQLEESYALERENFQKEKQRLLSKIECLSSNKKETMSDEEKEFYQTEIKKLHSQLAAMAADHRKVQLHKVDLKLSLPFSKVRYLIYQCSDCKNASTYEELEFSAFLNSEVCLDSKLSQFDFNPSLPSHVDFLNESCESPAKFYKGECSASAPQKPSVNNFPKSSKSKSKRRSQKKKKPGHSQQSQSSIFKSSDYGFNGISDTYGWREEVKYAWVAKKSKESSATSELVDPVLKSRKNNNNHDVFISKPLVDCNGTFPLKVYSIPQLLQLSHDCMCCSYCGSNDFVDSRYASDWFGSYHIAHTHSHRDVSRERQRPNSKRVSKSGCSKHMTGRRELLTNFTERFCGNVRFGNDHSSPIRGYGDIVKDNITIKKVSYVEGLGHNLFSIGQFCDKNLEVTFKDKRCSVRTADGKEILAGTRCTNLYTIDLSSLKPDKEVCLLSKASAEQRWLWHRRLSHLNFKNINKLVLGGHVKGMPDLKFAKDHLCAACEKGKMKKASHKPKAVPSTSRSLELIHMDLCEPMRVQSINHKKYVLVMVDDFSRYTWVRFLRSKDETPELIISLLKSIQVSLNQGVQTIRTDNGTEFKNQILNGYLTSVGISHTFSAARTPQQNGVVERRNRTLVEAARTMLSHSKLPLFLWAEAVATACYTQNRSIINKRFNKTPYEIINKRIPNINYFYAFGCTCFVLNDKDDLEPALTGVLASGQFSSEATQSPVDPNHASTSREHLSDLDLLFEFFYTDLFNVKSNTTSCDRNTAQAPEVTQVTGPTNSGGPSSPGAPSSTANDQASPSSSERQTLAQVLDDGASEPTSVSVQLPAPTPVEGAPEASSPAIPEPPIVSSPAESSSTPSSTPTTKLLLHSPSSLEAVQNLPPGGHVDSDTSHQTYQPHPHTTKWTRAHPLHQIIGDPSTPVQTRSTSANDCLFTSFLSRIEPSTVSEALNDPDWVIAMQEELNQFETLKVWRLVPRPKNKTVIGTKWIFKNKKDENGIIFWNKARLVAKGYRQQEGIDYDETFAPVARIEAIRMFLAYAAHKNFIVFQMDVKSAFLNGVLKEEIYVSQPEGFVSTENPHYVYFLDKALYGLKQAPRAWYDALSSFLVKSGFSKGKIDTTLFIKREKKDIILVQIYVDDIIFGSTNPKYCQNFSALMSKHFQMSMMGQMNFFLGLQVKQLQTRIFINQSKYISDILWKYQMEQSSSMKTPMSTTLKLHSDPDGKDVNATIYRGMIGSLMYLTASRPDIMFLTFLCARFQSKPKESHLAAVKRIFRYLKGTADLGLWYPKETGFELTAYSDADHAGNMLDRKSTSGHVQFLGDRLVSWASKKQNCVSTSTAEAEYVAAASCCSQVIWMRTQLKDYGFNYSRIPIYCDSKSAIAISSNPVQHTKTKHIDVRYHFIKDHVEKGTIELYFVNSEHQLADLFTKALDEKQFNYLVSKLGYLFFPEKCKLIVVDLHPGTMAQNQPPAIDPIADAELIPEDQFLPLTANNYHLDVTQPAIQHQVIIEILRGHPISYALTETATVPIIYLQQFWRSLHGLEADGGFHLEGRIDHTPVLLTSDLFRQFLRLPIAGSVAGQEDFDPIVSDATLCTDLLSLGYGAELRIPSTFNRKHLSTLWYTLFTYINRCLSSITKGIDQMSAPILRIFHAVAFNRHVDFADLLWFELIQRVRSTASRRSNFIPFMRFLQIIIRNYMNLYPEIQRRTTHPTCPQHPTRKIPSRADPESVVARQIPVGVLDHARPTALSVIAYRHTHNIPAPMVRPGPAGPAQEARPERREGPRPRTRGGSVRIAGASGQGVSRAITETQTAASTSNEESSDSDGDDDQPSSGKIRRAEGVLVEHQEVATSATQSHVLGLGIEEAAVDLAAHLHAQPSHSTISQQMVVSHDHGDLAHTLSGSHLEGADIETRLL</sequence>
<protein>
    <submittedName>
        <fullName evidence="1">Uncharacterized protein</fullName>
    </submittedName>
</protein>
<evidence type="ECO:0000313" key="2">
    <source>
        <dbReference type="Proteomes" id="UP001055879"/>
    </source>
</evidence>
<organism evidence="1 2">
    <name type="scientific">Arctium lappa</name>
    <name type="common">Greater burdock</name>
    <name type="synonym">Lappa major</name>
    <dbReference type="NCBI Taxonomy" id="4217"/>
    <lineage>
        <taxon>Eukaryota</taxon>
        <taxon>Viridiplantae</taxon>
        <taxon>Streptophyta</taxon>
        <taxon>Embryophyta</taxon>
        <taxon>Tracheophyta</taxon>
        <taxon>Spermatophyta</taxon>
        <taxon>Magnoliopsida</taxon>
        <taxon>eudicotyledons</taxon>
        <taxon>Gunneridae</taxon>
        <taxon>Pentapetalae</taxon>
        <taxon>asterids</taxon>
        <taxon>campanulids</taxon>
        <taxon>Asterales</taxon>
        <taxon>Asteraceae</taxon>
        <taxon>Carduoideae</taxon>
        <taxon>Cardueae</taxon>
        <taxon>Arctiinae</taxon>
        <taxon>Arctium</taxon>
    </lineage>
</organism>
<name>A0ACB9ACQ1_ARCLA</name>
<reference evidence="2" key="1">
    <citation type="journal article" date="2022" name="Mol. Ecol. Resour.">
        <title>The genomes of chicory, endive, great burdock and yacon provide insights into Asteraceae palaeo-polyploidization history and plant inulin production.</title>
        <authorList>
            <person name="Fan W."/>
            <person name="Wang S."/>
            <person name="Wang H."/>
            <person name="Wang A."/>
            <person name="Jiang F."/>
            <person name="Liu H."/>
            <person name="Zhao H."/>
            <person name="Xu D."/>
            <person name="Zhang Y."/>
        </authorList>
    </citation>
    <scope>NUCLEOTIDE SEQUENCE [LARGE SCALE GENOMIC DNA]</scope>
    <source>
        <strain evidence="2">cv. Niubang</strain>
    </source>
</reference>
<gene>
    <name evidence="1" type="ORF">L6452_25907</name>
</gene>